<organism evidence="8 9">
    <name type="scientific">Coregonus suidteri</name>
    <dbReference type="NCBI Taxonomy" id="861788"/>
    <lineage>
        <taxon>Eukaryota</taxon>
        <taxon>Metazoa</taxon>
        <taxon>Chordata</taxon>
        <taxon>Craniata</taxon>
        <taxon>Vertebrata</taxon>
        <taxon>Euteleostomi</taxon>
        <taxon>Actinopterygii</taxon>
        <taxon>Neopterygii</taxon>
        <taxon>Teleostei</taxon>
        <taxon>Protacanthopterygii</taxon>
        <taxon>Salmoniformes</taxon>
        <taxon>Salmonidae</taxon>
        <taxon>Coregoninae</taxon>
        <taxon>Coregonus</taxon>
    </lineage>
</organism>
<dbReference type="EMBL" id="JAGTTL010000002">
    <property type="protein sequence ID" value="KAK6327133.1"/>
    <property type="molecule type" value="Genomic_DNA"/>
</dbReference>
<evidence type="ECO:0000313" key="8">
    <source>
        <dbReference type="EMBL" id="KAK6327133.1"/>
    </source>
</evidence>
<dbReference type="FunFam" id="3.30.505.10:FF:000039">
    <property type="entry name" value="src-like-adapter isoform X1"/>
    <property type="match status" value="1"/>
</dbReference>
<sequence length="387" mass="43860">MWPQVYHGWLFEGVPRPKAEELLSLPGNRAGSFMIRESQKGVYTLSVRHRAMVHYRIIRLPNNWYYISPGLTFQCLEDLVNHYSDNDTLGVLSDYPSANVSDTLGVLSDYPSADVSDTLGVLSDYPSADVSDTLVVLSDYPSADVSVPLFRIGERLRLLAEEGYWWRVCSVQTGYENYIPNNHVAKVYHGWLFEGVARPKAEELLRLPGNRAGSFMIRESQKGVYTLSVRHRAMVHYRIIRLPNNWYYISPGLTFQCLEDLVNHYSDCADGLCCLLTTPCQAVTNGNLNLASQAPHVVMHNNFDWKDVNSSELTDQPHRYPGNRDSMLSFGLRNTVSSYMSLGDMRKRSSWRRRKTRNSVCVPPGHGLSTTALEEEGEYAQAIHLNS</sequence>
<evidence type="ECO:0008006" key="10">
    <source>
        <dbReference type="Google" id="ProtNLM"/>
    </source>
</evidence>
<keyword evidence="2 4" id="KW-0727">SH2 domain</keyword>
<feature type="domain" description="SH3" evidence="7">
    <location>
        <begin position="129"/>
        <end position="189"/>
    </location>
</feature>
<evidence type="ECO:0000256" key="4">
    <source>
        <dbReference type="PROSITE-ProRule" id="PRU00191"/>
    </source>
</evidence>
<dbReference type="InterPro" id="IPR036860">
    <property type="entry name" value="SH2_dom_sf"/>
</dbReference>
<evidence type="ECO:0000256" key="1">
    <source>
        <dbReference type="ARBA" id="ARBA00022443"/>
    </source>
</evidence>
<name>A0AAN8MA84_9TELE</name>
<evidence type="ECO:0000259" key="6">
    <source>
        <dbReference type="PROSITE" id="PS50001"/>
    </source>
</evidence>
<keyword evidence="3" id="KW-0449">Lipoprotein</keyword>
<dbReference type="InterPro" id="IPR000980">
    <property type="entry name" value="SH2"/>
</dbReference>
<dbReference type="PANTHER" id="PTHR46037">
    <property type="entry name" value="PROTEIN ENHANCER OF SEVENLESS 2B"/>
    <property type="match status" value="1"/>
</dbReference>
<evidence type="ECO:0000256" key="5">
    <source>
        <dbReference type="PROSITE-ProRule" id="PRU00192"/>
    </source>
</evidence>
<keyword evidence="1 5" id="KW-0728">SH3 domain</keyword>
<dbReference type="SUPFAM" id="SSF50044">
    <property type="entry name" value="SH3-domain"/>
    <property type="match status" value="1"/>
</dbReference>
<gene>
    <name evidence="8" type="ORF">J4Q44_G00027780</name>
</gene>
<evidence type="ECO:0000259" key="7">
    <source>
        <dbReference type="PROSITE" id="PS50002"/>
    </source>
</evidence>
<dbReference type="SUPFAM" id="SSF55550">
    <property type="entry name" value="SH2 domain"/>
    <property type="match status" value="2"/>
</dbReference>
<comment type="caution">
    <text evidence="8">The sequence shown here is derived from an EMBL/GenBank/DDBJ whole genome shotgun (WGS) entry which is preliminary data.</text>
</comment>
<dbReference type="PROSITE" id="PS50001">
    <property type="entry name" value="SH2"/>
    <property type="match status" value="2"/>
</dbReference>
<dbReference type="PROSITE" id="PS50002">
    <property type="entry name" value="SH3"/>
    <property type="match status" value="1"/>
</dbReference>
<evidence type="ECO:0000256" key="2">
    <source>
        <dbReference type="ARBA" id="ARBA00022999"/>
    </source>
</evidence>
<dbReference type="Gene3D" id="2.30.30.40">
    <property type="entry name" value="SH3 Domains"/>
    <property type="match status" value="1"/>
</dbReference>
<dbReference type="Gene3D" id="3.30.505.10">
    <property type="entry name" value="SH2 domain"/>
    <property type="match status" value="2"/>
</dbReference>
<dbReference type="AlphaFoldDB" id="A0AAN8MA84"/>
<feature type="domain" description="SH2" evidence="6">
    <location>
        <begin position="9"/>
        <end position="86"/>
    </location>
</feature>
<protein>
    <recommendedName>
        <fullName evidence="10">Src-like-adapter</fullName>
    </recommendedName>
</protein>
<accession>A0AAN8MA84</accession>
<dbReference type="PRINTS" id="PR00401">
    <property type="entry name" value="SH2DOMAIN"/>
</dbReference>
<dbReference type="Proteomes" id="UP001356427">
    <property type="component" value="Unassembled WGS sequence"/>
</dbReference>
<dbReference type="InterPro" id="IPR036028">
    <property type="entry name" value="SH3-like_dom_sf"/>
</dbReference>
<evidence type="ECO:0000313" key="9">
    <source>
        <dbReference type="Proteomes" id="UP001356427"/>
    </source>
</evidence>
<dbReference type="InterPro" id="IPR001452">
    <property type="entry name" value="SH3_domain"/>
</dbReference>
<dbReference type="SMART" id="SM00252">
    <property type="entry name" value="SH2"/>
    <property type="match status" value="2"/>
</dbReference>
<feature type="domain" description="SH2" evidence="6">
    <location>
        <begin position="191"/>
        <end position="280"/>
    </location>
</feature>
<evidence type="ECO:0000256" key="3">
    <source>
        <dbReference type="ARBA" id="ARBA00023288"/>
    </source>
</evidence>
<dbReference type="Pfam" id="PF00017">
    <property type="entry name" value="SH2"/>
    <property type="match status" value="2"/>
</dbReference>
<dbReference type="InterPro" id="IPR043539">
    <property type="entry name" value="Grb2-like"/>
</dbReference>
<proteinExistence type="predicted"/>
<keyword evidence="9" id="KW-1185">Reference proteome</keyword>
<reference evidence="8 9" key="1">
    <citation type="submission" date="2021-04" db="EMBL/GenBank/DDBJ databases">
        <authorList>
            <person name="De Guttry C."/>
            <person name="Zahm M."/>
            <person name="Klopp C."/>
            <person name="Cabau C."/>
            <person name="Louis A."/>
            <person name="Berthelot C."/>
            <person name="Parey E."/>
            <person name="Roest Crollius H."/>
            <person name="Montfort J."/>
            <person name="Robinson-Rechavi M."/>
            <person name="Bucao C."/>
            <person name="Bouchez O."/>
            <person name="Gislard M."/>
            <person name="Lluch J."/>
            <person name="Milhes M."/>
            <person name="Lampietro C."/>
            <person name="Lopez Roques C."/>
            <person name="Donnadieu C."/>
            <person name="Braasch I."/>
            <person name="Desvignes T."/>
            <person name="Postlethwait J."/>
            <person name="Bobe J."/>
            <person name="Wedekind C."/>
            <person name="Guiguen Y."/>
        </authorList>
    </citation>
    <scope>NUCLEOTIDE SEQUENCE [LARGE SCALE GENOMIC DNA]</scope>
    <source>
        <strain evidence="8">Cs_M1</strain>
        <tissue evidence="8">Blood</tissue>
    </source>
</reference>